<evidence type="ECO:0000313" key="2">
    <source>
        <dbReference type="EMBL" id="MFD1834131.1"/>
    </source>
</evidence>
<name>A0ABW4PTQ4_9MICO</name>
<dbReference type="EMBL" id="JBHUFL010000002">
    <property type="protein sequence ID" value="MFD1834131.1"/>
    <property type="molecule type" value="Genomic_DNA"/>
</dbReference>
<feature type="signal peptide" evidence="1">
    <location>
        <begin position="1"/>
        <end position="32"/>
    </location>
</feature>
<evidence type="ECO:0000313" key="3">
    <source>
        <dbReference type="Proteomes" id="UP001597280"/>
    </source>
</evidence>
<organism evidence="2 3">
    <name type="scientific">Brachybacterium rhamnosum</name>
    <dbReference type="NCBI Taxonomy" id="173361"/>
    <lineage>
        <taxon>Bacteria</taxon>
        <taxon>Bacillati</taxon>
        <taxon>Actinomycetota</taxon>
        <taxon>Actinomycetes</taxon>
        <taxon>Micrococcales</taxon>
        <taxon>Dermabacteraceae</taxon>
        <taxon>Brachybacterium</taxon>
    </lineage>
</organism>
<sequence>MSTTQLSRRALVRGAAWTLPTAVAATAAPAVAASAACPSTVAIDALFAARQQEVSAYDGCAGTTRPTFTIGYDGPGGVNGYLQNVNINVRNQNPCAIDTTAYPLAFRVDIVNLSGPDRNPGGATTLQRSITATNSDGYLSRLSRPGVRTSGVKTESTWEAVGSETVAGASRTVHSARWNVVRACSVNAGEDMDLQISWADGCTSSGRLTDAVRLVPLSMAAPQWAEVTDASSAECASAYAHDAAKVQQWYANGDGCSPNIRWEVAPSVTTTRFSTTSGYIRTPISCGTGLWSSEAKVFTPTHDGIY</sequence>
<comment type="caution">
    <text evidence="2">The sequence shown here is derived from an EMBL/GenBank/DDBJ whole genome shotgun (WGS) entry which is preliminary data.</text>
</comment>
<evidence type="ECO:0000256" key="1">
    <source>
        <dbReference type="SAM" id="SignalP"/>
    </source>
</evidence>
<feature type="chain" id="PRO_5046322659" evidence="1">
    <location>
        <begin position="33"/>
        <end position="306"/>
    </location>
</feature>
<dbReference type="InterPro" id="IPR006311">
    <property type="entry name" value="TAT_signal"/>
</dbReference>
<accession>A0ABW4PTQ4</accession>
<gene>
    <name evidence="2" type="ORF">ACFSDA_03490</name>
</gene>
<proteinExistence type="predicted"/>
<dbReference type="Proteomes" id="UP001597280">
    <property type="component" value="Unassembled WGS sequence"/>
</dbReference>
<dbReference type="PROSITE" id="PS51318">
    <property type="entry name" value="TAT"/>
    <property type="match status" value="1"/>
</dbReference>
<keyword evidence="3" id="KW-1185">Reference proteome</keyword>
<protein>
    <submittedName>
        <fullName evidence="2">Uncharacterized protein</fullName>
    </submittedName>
</protein>
<dbReference type="RefSeq" id="WP_343903567.1">
    <property type="nucleotide sequence ID" value="NZ_BAAAIS010000002.1"/>
</dbReference>
<reference evidence="3" key="1">
    <citation type="journal article" date="2019" name="Int. J. Syst. Evol. Microbiol.">
        <title>The Global Catalogue of Microorganisms (GCM) 10K type strain sequencing project: providing services to taxonomists for standard genome sequencing and annotation.</title>
        <authorList>
            <consortium name="The Broad Institute Genomics Platform"/>
            <consortium name="The Broad Institute Genome Sequencing Center for Infectious Disease"/>
            <person name="Wu L."/>
            <person name="Ma J."/>
        </authorList>
    </citation>
    <scope>NUCLEOTIDE SEQUENCE [LARGE SCALE GENOMIC DNA]</scope>
    <source>
        <strain evidence="3">JCM 11650</strain>
    </source>
</reference>
<keyword evidence="1" id="KW-0732">Signal</keyword>